<dbReference type="EMBL" id="JACASE010000004">
    <property type="protein sequence ID" value="KAF6474957.1"/>
    <property type="molecule type" value="Genomic_DNA"/>
</dbReference>
<protein>
    <submittedName>
        <fullName evidence="1">Uncharacterized protein</fullName>
    </submittedName>
</protein>
<dbReference type="AlphaFoldDB" id="A0A7J8HRJ4"/>
<accession>A0A7J8HRJ4</accession>
<evidence type="ECO:0000313" key="2">
    <source>
        <dbReference type="Proteomes" id="UP000593571"/>
    </source>
</evidence>
<proteinExistence type="predicted"/>
<sequence>MPQGQEPHEDKLGLPLSPFQSPTSRFPAWLLSEVLSSSLTLKQLHLFYVPSVHLLTFSEPSILPPTCLFLPLTNKCFLPAGCCAWLHLIPDPFTTYLSALRRLNVFLLPYESFSVTDQLESELQC</sequence>
<reference evidence="1 2" key="1">
    <citation type="journal article" date="2020" name="Nature">
        <title>Six reference-quality genomes reveal evolution of bat adaptations.</title>
        <authorList>
            <person name="Jebb D."/>
            <person name="Huang Z."/>
            <person name="Pippel M."/>
            <person name="Hughes G.M."/>
            <person name="Lavrichenko K."/>
            <person name="Devanna P."/>
            <person name="Winkler S."/>
            <person name="Jermiin L.S."/>
            <person name="Skirmuntt E.C."/>
            <person name="Katzourakis A."/>
            <person name="Burkitt-Gray L."/>
            <person name="Ray D.A."/>
            <person name="Sullivan K.A.M."/>
            <person name="Roscito J.G."/>
            <person name="Kirilenko B.M."/>
            <person name="Davalos L.M."/>
            <person name="Corthals A.P."/>
            <person name="Power M.L."/>
            <person name="Jones G."/>
            <person name="Ransome R.D."/>
            <person name="Dechmann D.K.N."/>
            <person name="Locatelli A.G."/>
            <person name="Puechmaille S.J."/>
            <person name="Fedrigo O."/>
            <person name="Jarvis E.D."/>
            <person name="Hiller M."/>
            <person name="Vernes S.C."/>
            <person name="Myers E.W."/>
            <person name="Teeling E.C."/>
        </authorList>
    </citation>
    <scope>NUCLEOTIDE SEQUENCE [LARGE SCALE GENOMIC DNA]</scope>
    <source>
        <strain evidence="1">MRouAeg1</strain>
        <tissue evidence="1">Muscle</tissue>
    </source>
</reference>
<evidence type="ECO:0000313" key="1">
    <source>
        <dbReference type="EMBL" id="KAF6474957.1"/>
    </source>
</evidence>
<keyword evidence="2" id="KW-1185">Reference proteome</keyword>
<gene>
    <name evidence="1" type="ORF">HJG63_011066</name>
</gene>
<dbReference type="Proteomes" id="UP000593571">
    <property type="component" value="Unassembled WGS sequence"/>
</dbReference>
<comment type="caution">
    <text evidence="1">The sequence shown here is derived from an EMBL/GenBank/DDBJ whole genome shotgun (WGS) entry which is preliminary data.</text>
</comment>
<name>A0A7J8HRJ4_ROUAE</name>
<organism evidence="1 2">
    <name type="scientific">Rousettus aegyptiacus</name>
    <name type="common">Egyptian fruit bat</name>
    <name type="synonym">Pteropus aegyptiacus</name>
    <dbReference type="NCBI Taxonomy" id="9407"/>
    <lineage>
        <taxon>Eukaryota</taxon>
        <taxon>Metazoa</taxon>
        <taxon>Chordata</taxon>
        <taxon>Craniata</taxon>
        <taxon>Vertebrata</taxon>
        <taxon>Euteleostomi</taxon>
        <taxon>Mammalia</taxon>
        <taxon>Eutheria</taxon>
        <taxon>Laurasiatheria</taxon>
        <taxon>Chiroptera</taxon>
        <taxon>Yinpterochiroptera</taxon>
        <taxon>Pteropodoidea</taxon>
        <taxon>Pteropodidae</taxon>
        <taxon>Rousettinae</taxon>
        <taxon>Rousettus</taxon>
    </lineage>
</organism>